<dbReference type="EMBL" id="CP001785">
    <property type="protein sequence ID" value="ACX51933.1"/>
    <property type="molecule type" value="Genomic_DNA"/>
</dbReference>
<dbReference type="AlphaFoldDB" id="C9RCF6"/>
<gene>
    <name evidence="1" type="ordered locus">Adeg_0790</name>
</gene>
<keyword evidence="2" id="KW-1185">Reference proteome</keyword>
<reference evidence="1 2" key="1">
    <citation type="submission" date="2009-10" db="EMBL/GenBank/DDBJ databases">
        <title>Complete sequence of chromosome of Ammonifex degensii KC4.</title>
        <authorList>
            <consortium name="US DOE Joint Genome Institute"/>
            <person name="Kerfeld C."/>
            <person name="Goodner B."/>
            <person name="Huber H."/>
            <person name="Stetter K."/>
            <person name="Lucas S."/>
            <person name="Copeland A."/>
            <person name="Lapidus A."/>
            <person name="Glavina del Rio T."/>
            <person name="Dalin E."/>
            <person name="Tice H."/>
            <person name="Bruce D."/>
            <person name="Goodwin L."/>
            <person name="Pitluck S."/>
            <person name="Saunders E."/>
            <person name="Brettin T."/>
            <person name="Detter J.C."/>
            <person name="Han C."/>
            <person name="Larimer F."/>
            <person name="Land M."/>
            <person name="Hauser L."/>
            <person name="Kyrpides N."/>
            <person name="Ovchinnikova G."/>
            <person name="Richardson P."/>
        </authorList>
    </citation>
    <scope>NUCLEOTIDE SEQUENCE [LARGE SCALE GENOMIC DNA]</scope>
    <source>
        <strain evidence="2">DSM 10501 / KC4</strain>
    </source>
</reference>
<evidence type="ECO:0000313" key="2">
    <source>
        <dbReference type="Proteomes" id="UP000002620"/>
    </source>
</evidence>
<dbReference type="RefSeq" id="WP_015738811.1">
    <property type="nucleotide sequence ID" value="NC_013385.1"/>
</dbReference>
<evidence type="ECO:0000313" key="1">
    <source>
        <dbReference type="EMBL" id="ACX51933.1"/>
    </source>
</evidence>
<protein>
    <submittedName>
        <fullName evidence="1">Uncharacterized protein</fullName>
    </submittedName>
</protein>
<proteinExistence type="predicted"/>
<name>C9RCF6_AMMDK</name>
<organism evidence="1 2">
    <name type="scientific">Ammonifex degensii (strain DSM 10501 / KC4)</name>
    <dbReference type="NCBI Taxonomy" id="429009"/>
    <lineage>
        <taxon>Bacteria</taxon>
        <taxon>Bacillati</taxon>
        <taxon>Bacillota</taxon>
        <taxon>Clostridia</taxon>
        <taxon>Thermoanaerobacterales</taxon>
        <taxon>Thermoanaerobacteraceae</taxon>
        <taxon>Ammonifex</taxon>
    </lineage>
</organism>
<dbReference type="Proteomes" id="UP000002620">
    <property type="component" value="Chromosome"/>
</dbReference>
<accession>C9RCF6</accession>
<dbReference type="STRING" id="429009.Adeg_0790"/>
<dbReference type="HOGENOM" id="CLU_1544428_0_0_9"/>
<sequence>MKVLLERRGDVLELALVLGLLVSLLLVTMGLAQRVQVRAAAEAAAREAARYIAAYSVFEDGKLVVPPGVRQEAERRAREVVARNVSPAARGAGRTDPYRGITVTVDCGTAEVGSDRVKVTVKCDYTAFASLSPRGGLWGFLAPGGGASVVESCVFRVPHPIKPEEPQEAPVFG</sequence>
<dbReference type="KEGG" id="adg:Adeg_0790"/>